<dbReference type="Ensembl" id="ENSATET00000076708.1">
    <property type="protein sequence ID" value="ENSATEP00000076567.1"/>
    <property type="gene ID" value="ENSATEG00000032756.1"/>
</dbReference>
<keyword evidence="3" id="KW-1185">Reference proteome</keyword>
<keyword evidence="1" id="KW-0472">Membrane</keyword>
<keyword evidence="1" id="KW-1133">Transmembrane helix</keyword>
<accession>A0AAQ6IRH6</accession>
<evidence type="ECO:0008006" key="4">
    <source>
        <dbReference type="Google" id="ProtNLM"/>
    </source>
</evidence>
<evidence type="ECO:0000256" key="1">
    <source>
        <dbReference type="SAM" id="Phobius"/>
    </source>
</evidence>
<evidence type="ECO:0000313" key="2">
    <source>
        <dbReference type="Ensembl" id="ENSATEP00000076567.1"/>
    </source>
</evidence>
<keyword evidence="1" id="KW-0812">Transmembrane</keyword>
<dbReference type="AlphaFoldDB" id="A0AAQ6IRH6"/>
<organism evidence="2 3">
    <name type="scientific">Anabas testudineus</name>
    <name type="common">Climbing perch</name>
    <name type="synonym">Anthias testudineus</name>
    <dbReference type="NCBI Taxonomy" id="64144"/>
    <lineage>
        <taxon>Eukaryota</taxon>
        <taxon>Metazoa</taxon>
        <taxon>Chordata</taxon>
        <taxon>Craniata</taxon>
        <taxon>Vertebrata</taxon>
        <taxon>Euteleostomi</taxon>
        <taxon>Actinopterygii</taxon>
        <taxon>Neopterygii</taxon>
        <taxon>Teleostei</taxon>
        <taxon>Neoteleostei</taxon>
        <taxon>Acanthomorphata</taxon>
        <taxon>Anabantaria</taxon>
        <taxon>Anabantiformes</taxon>
        <taxon>Anabantoidei</taxon>
        <taxon>Anabantidae</taxon>
        <taxon>Anabas</taxon>
    </lineage>
</organism>
<reference evidence="2" key="3">
    <citation type="submission" date="2025-09" db="UniProtKB">
        <authorList>
            <consortium name="Ensembl"/>
        </authorList>
    </citation>
    <scope>IDENTIFICATION</scope>
</reference>
<protein>
    <recommendedName>
        <fullName evidence="4">Reverse transcriptase/retrotransposon-derived protein RNase H-like domain-containing protein</fullName>
    </recommendedName>
</protein>
<dbReference type="SUPFAM" id="SSF56672">
    <property type="entry name" value="DNA/RNA polymerases"/>
    <property type="match status" value="1"/>
</dbReference>
<reference evidence="2" key="2">
    <citation type="submission" date="2025-08" db="UniProtKB">
        <authorList>
            <consortium name="Ensembl"/>
        </authorList>
    </citation>
    <scope>IDENTIFICATION</scope>
</reference>
<proteinExistence type="predicted"/>
<name>A0AAQ6IRH6_ANATE</name>
<sequence length="119" mass="13415">HGEKQMAMKANLTWTKDTETTFNDLKQALASTPDFQTTPNHLIFLCLNVMTSCRCSYTKSQDNKQRPVGYHSKYLSTTERVVVACLRACHTKIMCKSIAYQVLILNLLIAFLLPTSVAV</sequence>
<dbReference type="InterPro" id="IPR043502">
    <property type="entry name" value="DNA/RNA_pol_sf"/>
</dbReference>
<feature type="transmembrane region" description="Helical" evidence="1">
    <location>
        <begin position="98"/>
        <end position="117"/>
    </location>
</feature>
<dbReference type="Proteomes" id="UP000265040">
    <property type="component" value="Chromosome 16"/>
</dbReference>
<evidence type="ECO:0000313" key="3">
    <source>
        <dbReference type="Proteomes" id="UP000265040"/>
    </source>
</evidence>
<reference evidence="2 3" key="1">
    <citation type="submission" date="2021-04" db="EMBL/GenBank/DDBJ databases">
        <authorList>
            <consortium name="Wellcome Sanger Institute Data Sharing"/>
        </authorList>
    </citation>
    <scope>NUCLEOTIDE SEQUENCE [LARGE SCALE GENOMIC DNA]</scope>
</reference>